<dbReference type="PANTHER" id="PTHR21089">
    <property type="entry name" value="SHIKIMATE DEHYDROGENASE"/>
    <property type="match status" value="1"/>
</dbReference>
<feature type="domain" description="SDH C-terminal" evidence="11">
    <location>
        <begin position="253"/>
        <end position="281"/>
    </location>
</feature>
<dbReference type="Pfam" id="PF08501">
    <property type="entry name" value="Shikimate_dh_N"/>
    <property type="match status" value="1"/>
</dbReference>
<dbReference type="GO" id="GO:0019632">
    <property type="term" value="P:shikimate metabolic process"/>
    <property type="evidence" value="ECO:0007669"/>
    <property type="project" value="InterPro"/>
</dbReference>
<evidence type="ECO:0000313" key="12">
    <source>
        <dbReference type="EMBL" id="CAA9890886.1"/>
    </source>
</evidence>
<evidence type="ECO:0000313" key="13">
    <source>
        <dbReference type="Proteomes" id="UP000494216"/>
    </source>
</evidence>
<dbReference type="GO" id="GO:0050661">
    <property type="term" value="F:NADP binding"/>
    <property type="evidence" value="ECO:0007669"/>
    <property type="project" value="InterPro"/>
</dbReference>
<dbReference type="SUPFAM" id="SSF53223">
    <property type="entry name" value="Aminoacid dehydrogenase-like, N-terminal domain"/>
    <property type="match status" value="1"/>
</dbReference>
<dbReference type="Pfam" id="PF01488">
    <property type="entry name" value="Shikimate_DH"/>
    <property type="match status" value="1"/>
</dbReference>
<dbReference type="Gene3D" id="3.40.50.10860">
    <property type="entry name" value="Leucine Dehydrogenase, chain A, domain 1"/>
    <property type="match status" value="1"/>
</dbReference>
<evidence type="ECO:0000259" key="11">
    <source>
        <dbReference type="Pfam" id="PF18317"/>
    </source>
</evidence>
<dbReference type="NCBIfam" id="TIGR00507">
    <property type="entry name" value="aroE"/>
    <property type="match status" value="1"/>
</dbReference>
<feature type="active site" description="Proton acceptor" evidence="8">
    <location>
        <position position="79"/>
    </location>
</feature>
<dbReference type="CDD" id="cd01065">
    <property type="entry name" value="NAD_bind_Shikimate_DH"/>
    <property type="match status" value="1"/>
</dbReference>
<dbReference type="AlphaFoldDB" id="A0A8S0XIL2"/>
<comment type="function">
    <text evidence="8">Involved in the biosynthesis of the chorismate, which leads to the biosynthesis of aromatic amino acids. Catalyzes the reversible NADPH linked reduction of 3-dehydroshikimate (DHSA) to yield shikimate (SA).</text>
</comment>
<dbReference type="EMBL" id="CADCXN010000058">
    <property type="protein sequence ID" value="CAA9890886.1"/>
    <property type="molecule type" value="Genomic_DNA"/>
</dbReference>
<evidence type="ECO:0000259" key="9">
    <source>
        <dbReference type="Pfam" id="PF01488"/>
    </source>
</evidence>
<organism evidence="12 13">
    <name type="scientific">Candidatus Methylobacter favarea</name>
    <dbReference type="NCBI Taxonomy" id="2707345"/>
    <lineage>
        <taxon>Bacteria</taxon>
        <taxon>Pseudomonadati</taxon>
        <taxon>Pseudomonadota</taxon>
        <taxon>Gammaproteobacteria</taxon>
        <taxon>Methylococcales</taxon>
        <taxon>Methylococcaceae</taxon>
        <taxon>Methylobacter</taxon>
    </lineage>
</organism>
<dbReference type="Proteomes" id="UP000494216">
    <property type="component" value="Unassembled WGS sequence"/>
</dbReference>
<gene>
    <name evidence="8 12" type="primary">aroE</name>
    <name evidence="12" type="ORF">METHB2_30090</name>
</gene>
<dbReference type="GO" id="GO:0009073">
    <property type="term" value="P:aromatic amino acid family biosynthetic process"/>
    <property type="evidence" value="ECO:0007669"/>
    <property type="project" value="UniProtKB-KW"/>
</dbReference>
<evidence type="ECO:0000259" key="10">
    <source>
        <dbReference type="Pfam" id="PF08501"/>
    </source>
</evidence>
<feature type="binding site" evidence="8">
    <location>
        <position position="231"/>
    </location>
    <ligand>
        <name>shikimate</name>
        <dbReference type="ChEBI" id="CHEBI:36208"/>
    </ligand>
</feature>
<keyword evidence="5 8" id="KW-0560">Oxidoreductase</keyword>
<dbReference type="GO" id="GO:0004764">
    <property type="term" value="F:shikimate 3-dehydrogenase (NADP+) activity"/>
    <property type="evidence" value="ECO:0007669"/>
    <property type="project" value="UniProtKB-UniRule"/>
</dbReference>
<feature type="binding site" evidence="8">
    <location>
        <position position="75"/>
    </location>
    <ligand>
        <name>shikimate</name>
        <dbReference type="ChEBI" id="CHEBI:36208"/>
    </ligand>
</feature>
<feature type="binding site" evidence="8">
    <location>
        <position position="253"/>
    </location>
    <ligand>
        <name>NADP(+)</name>
        <dbReference type="ChEBI" id="CHEBI:58349"/>
    </ligand>
</feature>
<dbReference type="GO" id="GO:0009423">
    <property type="term" value="P:chorismate biosynthetic process"/>
    <property type="evidence" value="ECO:0007669"/>
    <property type="project" value="UniProtKB-UniRule"/>
</dbReference>
<dbReference type="InterPro" id="IPR011342">
    <property type="entry name" value="Shikimate_DH"/>
</dbReference>
<keyword evidence="3 8" id="KW-0028">Amino-acid biosynthesis</keyword>
<dbReference type="HAMAP" id="MF_00222">
    <property type="entry name" value="Shikimate_DH_AroE"/>
    <property type="match status" value="1"/>
</dbReference>
<dbReference type="NCBIfam" id="NF001310">
    <property type="entry name" value="PRK00258.1-2"/>
    <property type="match status" value="1"/>
</dbReference>
<name>A0A8S0XIL2_9GAMM</name>
<dbReference type="Gene3D" id="3.40.50.720">
    <property type="entry name" value="NAD(P)-binding Rossmann-like Domain"/>
    <property type="match status" value="1"/>
</dbReference>
<feature type="binding site" evidence="8">
    <location>
        <position position="260"/>
    </location>
    <ligand>
        <name>shikimate</name>
        <dbReference type="ChEBI" id="CHEBI:36208"/>
    </ligand>
</feature>
<dbReference type="InterPro" id="IPR013708">
    <property type="entry name" value="Shikimate_DH-bd_N"/>
</dbReference>
<comment type="subunit">
    <text evidence="8">Homodimer.</text>
</comment>
<evidence type="ECO:0000256" key="1">
    <source>
        <dbReference type="ARBA" id="ARBA00004871"/>
    </source>
</evidence>
<dbReference type="EC" id="1.1.1.25" evidence="2 8"/>
<evidence type="ECO:0000256" key="4">
    <source>
        <dbReference type="ARBA" id="ARBA00022857"/>
    </source>
</evidence>
<reference evidence="12 13" key="1">
    <citation type="submission" date="2020-02" db="EMBL/GenBank/DDBJ databases">
        <authorList>
            <person name="Hogendoorn C."/>
        </authorList>
    </citation>
    <scope>NUCLEOTIDE SEQUENCE [LARGE SCALE GENOMIC DNA]</scope>
    <source>
        <strain evidence="12">METHB21</strain>
    </source>
</reference>
<dbReference type="InterPro" id="IPR036291">
    <property type="entry name" value="NAD(P)-bd_dom_sf"/>
</dbReference>
<feature type="binding site" evidence="8">
    <location>
        <position position="116"/>
    </location>
    <ligand>
        <name>shikimate</name>
        <dbReference type="ChEBI" id="CHEBI:36208"/>
    </ligand>
</feature>
<dbReference type="InterPro" id="IPR046346">
    <property type="entry name" value="Aminoacid_DH-like_N_sf"/>
</dbReference>
<dbReference type="GO" id="GO:0005829">
    <property type="term" value="C:cytosol"/>
    <property type="evidence" value="ECO:0007669"/>
    <property type="project" value="TreeGrafter"/>
</dbReference>
<evidence type="ECO:0000256" key="6">
    <source>
        <dbReference type="ARBA" id="ARBA00023141"/>
    </source>
</evidence>
<accession>A0A8S0XIL2</accession>
<dbReference type="SUPFAM" id="SSF51735">
    <property type="entry name" value="NAD(P)-binding Rossmann-fold domains"/>
    <property type="match status" value="1"/>
</dbReference>
<feature type="binding site" evidence="8">
    <location>
        <begin position="141"/>
        <end position="145"/>
    </location>
    <ligand>
        <name>NADP(+)</name>
        <dbReference type="ChEBI" id="CHEBI:58349"/>
    </ligand>
</feature>
<dbReference type="Pfam" id="PF18317">
    <property type="entry name" value="SDH_C"/>
    <property type="match status" value="1"/>
</dbReference>
<dbReference type="InterPro" id="IPR041121">
    <property type="entry name" value="SDH_C"/>
</dbReference>
<comment type="caution">
    <text evidence="12">The sequence shown here is derived from an EMBL/GenBank/DDBJ whole genome shotgun (WGS) entry which is preliminary data.</text>
</comment>
<comment type="catalytic activity">
    <reaction evidence="7 8">
        <text>shikimate + NADP(+) = 3-dehydroshikimate + NADPH + H(+)</text>
        <dbReference type="Rhea" id="RHEA:17737"/>
        <dbReference type="ChEBI" id="CHEBI:15378"/>
        <dbReference type="ChEBI" id="CHEBI:16630"/>
        <dbReference type="ChEBI" id="CHEBI:36208"/>
        <dbReference type="ChEBI" id="CHEBI:57783"/>
        <dbReference type="ChEBI" id="CHEBI:58349"/>
        <dbReference type="EC" id="1.1.1.25"/>
    </reaction>
</comment>
<dbReference type="InterPro" id="IPR006151">
    <property type="entry name" value="Shikm_DH/Glu-tRNA_Rdtase"/>
</dbReference>
<feature type="binding site" evidence="8">
    <location>
        <position position="91"/>
    </location>
    <ligand>
        <name>NADP(+)</name>
        <dbReference type="ChEBI" id="CHEBI:58349"/>
    </ligand>
</feature>
<evidence type="ECO:0000256" key="5">
    <source>
        <dbReference type="ARBA" id="ARBA00023002"/>
    </source>
</evidence>
<dbReference type="GO" id="GO:0008652">
    <property type="term" value="P:amino acid biosynthetic process"/>
    <property type="evidence" value="ECO:0007669"/>
    <property type="project" value="UniProtKB-KW"/>
</dbReference>
<feature type="domain" description="Quinate/shikimate 5-dehydrogenase/glutamyl-tRNA reductase" evidence="9">
    <location>
        <begin position="132"/>
        <end position="207"/>
    </location>
</feature>
<keyword evidence="6 8" id="KW-0057">Aromatic amino acid biosynthesis</keyword>
<proteinExistence type="inferred from homology"/>
<comment type="pathway">
    <text evidence="1 8">Metabolic intermediate biosynthesis; chorismate biosynthesis; chorismate from D-erythrose 4-phosphate and phosphoenolpyruvate: step 4/7.</text>
</comment>
<feature type="domain" description="Shikimate dehydrogenase substrate binding N-terminal" evidence="10">
    <location>
        <begin position="20"/>
        <end position="102"/>
    </location>
</feature>
<keyword evidence="13" id="KW-1185">Reference proteome</keyword>
<dbReference type="PANTHER" id="PTHR21089:SF1">
    <property type="entry name" value="BIFUNCTIONAL 3-DEHYDROQUINATE DEHYDRATASE_SHIKIMATE DEHYDROGENASE, CHLOROPLASTIC"/>
    <property type="match status" value="1"/>
</dbReference>
<evidence type="ECO:0000256" key="3">
    <source>
        <dbReference type="ARBA" id="ARBA00022605"/>
    </source>
</evidence>
<keyword evidence="4 8" id="KW-0521">NADP</keyword>
<feature type="binding site" evidence="8">
    <location>
        <begin position="165"/>
        <end position="170"/>
    </location>
    <ligand>
        <name>NADP(+)</name>
        <dbReference type="ChEBI" id="CHEBI:58349"/>
    </ligand>
</feature>
<sequence length="291" mass="31091">MGSLAGKKSILMNLKDRYAVFGQPIAHSKSPLIHQIFAQQTGQSLDYEAHEVSAELFSSAAETFFAEGGKGLNCTVPLKELAWAFADCKTERARLGKAVNTLSVQADGSVLGDNTDGCGLVRDLLINHALMLTGARILILGAGGASRGIIAPLLEQSPRSIVIANRTVSKAIDLAGEFQDRGAIAGCGFNALNHSQFDLILNATSASLSGRLPPLEAGLLAENGVCYDLAYGDAPTAFVRWGRENHAFKSLDGLGMLVEQAAEAFYIWRGVHPETRPVIELLNFQRGENQP</sequence>
<dbReference type="FunFam" id="3.40.50.10860:FF:000006">
    <property type="entry name" value="Shikimate dehydrogenase (NADP(+))"/>
    <property type="match status" value="1"/>
</dbReference>
<evidence type="ECO:0000256" key="2">
    <source>
        <dbReference type="ARBA" id="ARBA00012962"/>
    </source>
</evidence>
<dbReference type="InterPro" id="IPR022893">
    <property type="entry name" value="Shikimate_DH_fam"/>
</dbReference>
<protein>
    <recommendedName>
        <fullName evidence="2 8">Shikimate dehydrogenase (NADP(+))</fullName>
        <shortName evidence="8">SDH</shortName>
        <ecNumber evidence="2 8">1.1.1.25</ecNumber>
    </recommendedName>
</protein>
<comment type="similarity">
    <text evidence="8">Belongs to the shikimate dehydrogenase family.</text>
</comment>
<evidence type="ECO:0000256" key="8">
    <source>
        <dbReference type="HAMAP-Rule" id="MF_00222"/>
    </source>
</evidence>
<feature type="binding site" evidence="8">
    <location>
        <begin position="28"/>
        <end position="30"/>
    </location>
    <ligand>
        <name>shikimate</name>
        <dbReference type="ChEBI" id="CHEBI:36208"/>
    </ligand>
</feature>
<feature type="binding site" evidence="8">
    <location>
        <position position="229"/>
    </location>
    <ligand>
        <name>NADP(+)</name>
        <dbReference type="ChEBI" id="CHEBI:58349"/>
    </ligand>
</feature>
<feature type="binding site" evidence="8">
    <location>
        <position position="100"/>
    </location>
    <ligand>
        <name>shikimate</name>
        <dbReference type="ChEBI" id="CHEBI:36208"/>
    </ligand>
</feature>
<evidence type="ECO:0000256" key="7">
    <source>
        <dbReference type="ARBA" id="ARBA00049442"/>
    </source>
</evidence>